<evidence type="ECO:0000313" key="2">
    <source>
        <dbReference type="EMBL" id="AHY45774.1"/>
    </source>
</evidence>
<feature type="transmembrane region" description="Helical" evidence="1">
    <location>
        <begin position="6"/>
        <end position="28"/>
    </location>
</feature>
<evidence type="ECO:0008006" key="5">
    <source>
        <dbReference type="Google" id="ProtNLM"/>
    </source>
</evidence>
<keyword evidence="1" id="KW-0472">Membrane</keyword>
<dbReference type="EMBL" id="JAWXXX010000001">
    <property type="protein sequence ID" value="MDX5893189.1"/>
    <property type="molecule type" value="Genomic_DNA"/>
</dbReference>
<dbReference type="eggNOG" id="COG4743">
    <property type="taxonomic scope" value="Bacteria"/>
</dbReference>
<name>A0A023X132_RUBRA</name>
<dbReference type="RefSeq" id="WP_038680453.1">
    <property type="nucleotide sequence ID" value="NZ_CP007514.1"/>
</dbReference>
<protein>
    <recommendedName>
        <fullName evidence="5">Dolichyl-phosphate-mannose-protein mannosyltransferase</fullName>
    </recommendedName>
</protein>
<feature type="transmembrane region" description="Helical" evidence="1">
    <location>
        <begin position="230"/>
        <end position="252"/>
    </location>
</feature>
<dbReference type="Proteomes" id="UP001281130">
    <property type="component" value="Unassembled WGS sequence"/>
</dbReference>
<feature type="transmembrane region" description="Helical" evidence="1">
    <location>
        <begin position="204"/>
        <end position="224"/>
    </location>
</feature>
<keyword evidence="1" id="KW-0812">Transmembrane</keyword>
<feature type="transmembrane region" description="Helical" evidence="1">
    <location>
        <begin position="35"/>
        <end position="60"/>
    </location>
</feature>
<proteinExistence type="predicted"/>
<feature type="transmembrane region" description="Helical" evidence="1">
    <location>
        <begin position="483"/>
        <end position="501"/>
    </location>
</feature>
<feature type="transmembrane region" description="Helical" evidence="1">
    <location>
        <begin position="302"/>
        <end position="322"/>
    </location>
</feature>
<gene>
    <name evidence="2" type="ORF">RradSPS_0491</name>
    <name evidence="3" type="ORF">SIL72_04005</name>
</gene>
<dbReference type="OrthoDB" id="3251757at2"/>
<feature type="transmembrane region" description="Helical" evidence="1">
    <location>
        <begin position="329"/>
        <end position="348"/>
    </location>
</feature>
<dbReference type="KEGG" id="rrd:RradSPS_0491"/>
<feature type="transmembrane region" description="Helical" evidence="1">
    <location>
        <begin position="420"/>
        <end position="438"/>
    </location>
</feature>
<keyword evidence="4" id="KW-1185">Reference proteome</keyword>
<feature type="transmembrane region" description="Helical" evidence="1">
    <location>
        <begin position="264"/>
        <end position="282"/>
    </location>
</feature>
<dbReference type="Proteomes" id="UP000025229">
    <property type="component" value="Chromosome"/>
</dbReference>
<dbReference type="HOGENOM" id="CLU_405372_0_0_11"/>
<accession>A0A023X132</accession>
<evidence type="ECO:0000256" key="1">
    <source>
        <dbReference type="SAM" id="Phobius"/>
    </source>
</evidence>
<dbReference type="AlphaFoldDB" id="A0A023X132"/>
<feature type="transmembrane region" description="Helical" evidence="1">
    <location>
        <begin position="390"/>
        <end position="408"/>
    </location>
</feature>
<dbReference type="STRING" id="42256.RradSPS_0491"/>
<keyword evidence="1" id="KW-1133">Transmembrane helix</keyword>
<dbReference type="EMBL" id="CP007514">
    <property type="protein sequence ID" value="AHY45774.1"/>
    <property type="molecule type" value="Genomic_DNA"/>
</dbReference>
<feature type="transmembrane region" description="Helical" evidence="1">
    <location>
        <begin position="458"/>
        <end position="476"/>
    </location>
</feature>
<sequence length="663" mass="70607">MVRDLILALLAAAAAGVLPGLFWARLLYASGAGRAGLLAFSVAFSITLTSALALAASSLLGSGITLPIALLSPLAVFLSGFVLYRLFGPPKGRREPLARRARARFSAATEGRGDREDLSPPAVVRTARAVALPAVMVLVLARAYVGPVVHDWPYIRGIDQYIQSVMVNLALSGGEIREFMVYPPGFHGFLAVVSRLGGLGPLDLFPVLGPAFLLLPPLALYTLAREIWGRWVGVAAALFSGVILTSSHTFLIEARYLHLTTAQFLMVLAITAFLGFLAAPSVRSGLLLSLIGSSVVLYHPVSSFYTALVLGTLGALFLPYLLIRERRTAVGLVLSSGLLGALALVYAWETYSLGTAIPALLGGANGGTGAAVTGAIGTQPVYELSHLPRAVSSAVLALGLAGLAALALDRAKEVGAAARPYFLAKITLFAWTAIMFVGSRTAASGFPERFERDLGVPLALLAAFASVTLLGAALNAGARRVRLAATALTVPAFALIGWQAYTNLVEAAGPVTTERPGETERISMTPEFEAAGEWLRRNNTGGNILVSPYLNGLPSRAMLAMGEYSGVQTFDEGRIRRNRDLPPSGQEPMREALYAIQNPASERTREILDRYDVRYLVLYKSDDPTSPDGNAWRGFEERPDLYRKAFERESVVIYRPLAAEAAG</sequence>
<reference evidence="2 4" key="1">
    <citation type="submission" date="2014-03" db="EMBL/GenBank/DDBJ databases">
        <title>Complete genome sequence of the Radio-Resistant Rubrobacter radiotolerans RSPS-4.</title>
        <authorList>
            <person name="Egas C.C."/>
            <person name="Barroso C.C."/>
            <person name="Froufe H.J.C."/>
            <person name="Pacheco J.J."/>
            <person name="Albuquerque L.L."/>
            <person name="da Costa M.M.S."/>
        </authorList>
    </citation>
    <scope>NUCLEOTIDE SEQUENCE [LARGE SCALE GENOMIC DNA]</scope>
    <source>
        <strain evidence="2 4">RSPS-4</strain>
    </source>
</reference>
<reference evidence="3" key="2">
    <citation type="submission" date="2023-11" db="EMBL/GenBank/DDBJ databases">
        <title>MicrobeMod: A computational toolkit for identifying prokaryotic methylation and restriction-modification with nanopore sequencing.</title>
        <authorList>
            <person name="Crits-Christoph A."/>
            <person name="Kang S.C."/>
            <person name="Lee H."/>
            <person name="Ostrov N."/>
        </authorList>
    </citation>
    <scope>NUCLEOTIDE SEQUENCE</scope>
    <source>
        <strain evidence="3">ATCC 51242</strain>
    </source>
</reference>
<evidence type="ECO:0000313" key="3">
    <source>
        <dbReference type="EMBL" id="MDX5893189.1"/>
    </source>
</evidence>
<evidence type="ECO:0000313" key="4">
    <source>
        <dbReference type="Proteomes" id="UP000025229"/>
    </source>
</evidence>
<organism evidence="2 4">
    <name type="scientific">Rubrobacter radiotolerans</name>
    <name type="common">Arthrobacter radiotolerans</name>
    <dbReference type="NCBI Taxonomy" id="42256"/>
    <lineage>
        <taxon>Bacteria</taxon>
        <taxon>Bacillati</taxon>
        <taxon>Actinomycetota</taxon>
        <taxon>Rubrobacteria</taxon>
        <taxon>Rubrobacterales</taxon>
        <taxon>Rubrobacteraceae</taxon>
        <taxon>Rubrobacter</taxon>
    </lineage>
</organism>
<feature type="transmembrane region" description="Helical" evidence="1">
    <location>
        <begin position="66"/>
        <end position="87"/>
    </location>
</feature>